<accession>A0ABV9G0T4</accession>
<dbReference type="InterPro" id="IPR046003">
    <property type="entry name" value="DUF5959"/>
</dbReference>
<dbReference type="Proteomes" id="UP001595993">
    <property type="component" value="Unassembled WGS sequence"/>
</dbReference>
<reference evidence="3" key="1">
    <citation type="journal article" date="2019" name="Int. J. Syst. Evol. Microbiol.">
        <title>The Global Catalogue of Microorganisms (GCM) 10K type strain sequencing project: providing services to taxonomists for standard genome sequencing and annotation.</title>
        <authorList>
            <consortium name="The Broad Institute Genomics Platform"/>
            <consortium name="The Broad Institute Genome Sequencing Center for Infectious Disease"/>
            <person name="Wu L."/>
            <person name="Ma J."/>
        </authorList>
    </citation>
    <scope>NUCLEOTIDE SEQUENCE [LARGE SCALE GENOMIC DNA]</scope>
    <source>
        <strain evidence="3">CGMCC 4.7139</strain>
    </source>
</reference>
<organism evidence="2 3">
    <name type="scientific">Streptomyces maoxianensis</name>
    <dbReference type="NCBI Taxonomy" id="1459942"/>
    <lineage>
        <taxon>Bacteria</taxon>
        <taxon>Bacillati</taxon>
        <taxon>Actinomycetota</taxon>
        <taxon>Actinomycetes</taxon>
        <taxon>Kitasatosporales</taxon>
        <taxon>Streptomycetaceae</taxon>
        <taxon>Streptomyces</taxon>
    </lineage>
</organism>
<protein>
    <submittedName>
        <fullName evidence="2">DUF5959 family protein</fullName>
    </submittedName>
</protein>
<dbReference type="Pfam" id="PF19384">
    <property type="entry name" value="DUF5959"/>
    <property type="match status" value="1"/>
</dbReference>
<evidence type="ECO:0000313" key="2">
    <source>
        <dbReference type="EMBL" id="MFC4606635.1"/>
    </source>
</evidence>
<feature type="region of interest" description="Disordered" evidence="1">
    <location>
        <begin position="1"/>
        <end position="23"/>
    </location>
</feature>
<dbReference type="EMBL" id="JBHSFE010000003">
    <property type="protein sequence ID" value="MFC4606635.1"/>
    <property type="molecule type" value="Genomic_DNA"/>
</dbReference>
<evidence type="ECO:0000313" key="3">
    <source>
        <dbReference type="Proteomes" id="UP001595993"/>
    </source>
</evidence>
<proteinExistence type="predicted"/>
<sequence>MGEDAAHPSQESESSDDGTCPADLIHLEDSDGNRCIVRVTGRFQPGVLTGHDILCADVLVSASFIEARLNVCLVQRALNAWQRDLSDLGPGRQASIGGDRGLSLVFHLHEEGWLSVTVEDPDRLTALLGIRPEENWVNEHQERLEQERQTWPSEVIETAPMAYEWSPSRKR</sequence>
<comment type="caution">
    <text evidence="2">The sequence shown here is derived from an EMBL/GenBank/DDBJ whole genome shotgun (WGS) entry which is preliminary data.</text>
</comment>
<dbReference type="RefSeq" id="WP_381191015.1">
    <property type="nucleotide sequence ID" value="NZ_JBHSFE010000003.1"/>
</dbReference>
<keyword evidence="3" id="KW-1185">Reference proteome</keyword>
<gene>
    <name evidence="2" type="ORF">ACFO9E_02160</name>
</gene>
<evidence type="ECO:0000256" key="1">
    <source>
        <dbReference type="SAM" id="MobiDB-lite"/>
    </source>
</evidence>
<name>A0ABV9G0T4_9ACTN</name>